<gene>
    <name evidence="2" type="ORF">E2C01_079527</name>
</gene>
<name>A0A5B7IVV7_PORTR</name>
<protein>
    <submittedName>
        <fullName evidence="2">Uncharacterized protein</fullName>
    </submittedName>
</protein>
<keyword evidence="3" id="KW-1185">Reference proteome</keyword>
<dbReference type="AlphaFoldDB" id="A0A5B7IVV7"/>
<sequence length="93" mass="9855">MAAGLKDLCEGHEGEKEDAGIWRVRGISKGQTPSSESAGAPLSYPGDGPPPAPHILKKGGHTVITSSPQYQDAFSYSGYCLVILYSSINTCWD</sequence>
<reference evidence="2 3" key="1">
    <citation type="submission" date="2019-05" db="EMBL/GenBank/DDBJ databases">
        <title>Another draft genome of Portunus trituberculatus and its Hox gene families provides insights of decapod evolution.</title>
        <authorList>
            <person name="Jeong J.-H."/>
            <person name="Song I."/>
            <person name="Kim S."/>
            <person name="Choi T."/>
            <person name="Kim D."/>
            <person name="Ryu S."/>
            <person name="Kim W."/>
        </authorList>
    </citation>
    <scope>NUCLEOTIDE SEQUENCE [LARGE SCALE GENOMIC DNA]</scope>
    <source>
        <tissue evidence="2">Muscle</tissue>
    </source>
</reference>
<evidence type="ECO:0000313" key="2">
    <source>
        <dbReference type="EMBL" id="MPC84778.1"/>
    </source>
</evidence>
<accession>A0A5B7IVV7</accession>
<comment type="caution">
    <text evidence="2">The sequence shown here is derived from an EMBL/GenBank/DDBJ whole genome shotgun (WGS) entry which is preliminary data.</text>
</comment>
<proteinExistence type="predicted"/>
<organism evidence="2 3">
    <name type="scientific">Portunus trituberculatus</name>
    <name type="common">Swimming crab</name>
    <name type="synonym">Neptunus trituberculatus</name>
    <dbReference type="NCBI Taxonomy" id="210409"/>
    <lineage>
        <taxon>Eukaryota</taxon>
        <taxon>Metazoa</taxon>
        <taxon>Ecdysozoa</taxon>
        <taxon>Arthropoda</taxon>
        <taxon>Crustacea</taxon>
        <taxon>Multicrustacea</taxon>
        <taxon>Malacostraca</taxon>
        <taxon>Eumalacostraca</taxon>
        <taxon>Eucarida</taxon>
        <taxon>Decapoda</taxon>
        <taxon>Pleocyemata</taxon>
        <taxon>Brachyura</taxon>
        <taxon>Eubrachyura</taxon>
        <taxon>Portunoidea</taxon>
        <taxon>Portunidae</taxon>
        <taxon>Portuninae</taxon>
        <taxon>Portunus</taxon>
    </lineage>
</organism>
<feature type="region of interest" description="Disordered" evidence="1">
    <location>
        <begin position="1"/>
        <end position="59"/>
    </location>
</feature>
<dbReference type="EMBL" id="VSRR010066411">
    <property type="protein sequence ID" value="MPC84778.1"/>
    <property type="molecule type" value="Genomic_DNA"/>
</dbReference>
<evidence type="ECO:0000256" key="1">
    <source>
        <dbReference type="SAM" id="MobiDB-lite"/>
    </source>
</evidence>
<feature type="compositionally biased region" description="Basic and acidic residues" evidence="1">
    <location>
        <begin position="7"/>
        <end position="20"/>
    </location>
</feature>
<evidence type="ECO:0000313" key="3">
    <source>
        <dbReference type="Proteomes" id="UP000324222"/>
    </source>
</evidence>
<dbReference type="Proteomes" id="UP000324222">
    <property type="component" value="Unassembled WGS sequence"/>
</dbReference>